<evidence type="ECO:0000313" key="2">
    <source>
        <dbReference type="EMBL" id="MDI5971258.1"/>
    </source>
</evidence>
<name>A0AA90H5C2_9ACTN</name>
<evidence type="ECO:0000256" key="1">
    <source>
        <dbReference type="SAM" id="MobiDB-lite"/>
    </source>
</evidence>
<dbReference type="RefSeq" id="WP_271316914.1">
    <property type="nucleotide sequence ID" value="NZ_JABXJJ020000021.1"/>
</dbReference>
<feature type="region of interest" description="Disordered" evidence="1">
    <location>
        <begin position="322"/>
        <end position="369"/>
    </location>
</feature>
<reference evidence="2" key="1">
    <citation type="submission" date="2023-05" db="EMBL/GenBank/DDBJ databases">
        <title>Streptantibioticus silvisoli sp. nov., acidotolerant actinomycetes 1 from pine litter.</title>
        <authorList>
            <person name="Swiecimska M."/>
            <person name="Golinska P."/>
            <person name="Sangal V."/>
            <person name="Wachnowicz B."/>
            <person name="Goodfellow M."/>
        </authorList>
    </citation>
    <scope>NUCLEOTIDE SEQUENCE</scope>
    <source>
        <strain evidence="2">SL13</strain>
    </source>
</reference>
<organism evidence="2">
    <name type="scientific">Streptantibioticus silvisoli</name>
    <dbReference type="NCBI Taxonomy" id="2705255"/>
    <lineage>
        <taxon>Bacteria</taxon>
        <taxon>Bacillati</taxon>
        <taxon>Actinomycetota</taxon>
        <taxon>Actinomycetes</taxon>
        <taxon>Kitasatosporales</taxon>
        <taxon>Streptomycetaceae</taxon>
        <taxon>Streptantibioticus</taxon>
    </lineage>
</organism>
<comment type="caution">
    <text evidence="2">The sequence shown here is derived from an EMBL/GenBank/DDBJ whole genome shotgun (WGS) entry which is preliminary data.</text>
</comment>
<sequence length="398" mass="42740">MTYVVTVGVSTPEGASDLDALQREGVVHLLKSGLESIEAIEGPDGMEVGIEEHVIAVHPGGALLKVFADAPALEFAEDAVHGVISEVLELSELLADWEIAKCEVELQPDSAQESLDAADGPDAPPADPAERARLHALSRPAGEPGRDATDVETMRLKLRSLAPRLAAFPLACFGYTDNEAVRIVNRETAEVAAGALVYVSEILVDELFADLATLEEDGPNVGESDGVFMILDDLPQQFAAQYTVLFSRRLAVAAVMLTGRFHQPGFGELSCLAEELLTRILLNQAEVTADLYGLLDDDVSRAWQVFADHVYEDSDHEWLYDPTLDDLDDLDDEDDAAGPDDPAGNDGTAEADGTDEAADPARTTDVNDWFTPFTQDSFVHPYAAFEAGDTEESSPQAG</sequence>
<protein>
    <submittedName>
        <fullName evidence="2">Uncharacterized protein</fullName>
    </submittedName>
</protein>
<feature type="compositionally biased region" description="Low complexity" evidence="1">
    <location>
        <begin position="339"/>
        <end position="351"/>
    </location>
</feature>
<feature type="compositionally biased region" description="Acidic residues" evidence="1">
    <location>
        <begin position="323"/>
        <end position="338"/>
    </location>
</feature>
<dbReference type="AlphaFoldDB" id="A0AA90H5C2"/>
<proteinExistence type="predicted"/>
<dbReference type="EMBL" id="JABXJJ020000021">
    <property type="protein sequence ID" value="MDI5971258.1"/>
    <property type="molecule type" value="Genomic_DNA"/>
</dbReference>
<gene>
    <name evidence="2" type="ORF">POF50_018230</name>
</gene>
<accession>A0AA90H5C2</accession>